<evidence type="ECO:0000313" key="8">
    <source>
        <dbReference type="Proteomes" id="UP000009168"/>
    </source>
</evidence>
<feature type="transmembrane region" description="Helical" evidence="5">
    <location>
        <begin position="272"/>
        <end position="292"/>
    </location>
</feature>
<evidence type="ECO:0000256" key="5">
    <source>
        <dbReference type="SAM" id="Phobius"/>
    </source>
</evidence>
<dbReference type="InParanoid" id="Q22PC0"/>
<keyword evidence="8" id="KW-1185">Reference proteome</keyword>
<protein>
    <submittedName>
        <fullName evidence="7">Cation channel family protein</fullName>
    </submittedName>
</protein>
<dbReference type="GO" id="GO:0003254">
    <property type="term" value="P:regulation of membrane depolarization"/>
    <property type="evidence" value="ECO:0007669"/>
    <property type="project" value="TreeGrafter"/>
</dbReference>
<organism evidence="7 8">
    <name type="scientific">Tetrahymena thermophila (strain SB210)</name>
    <dbReference type="NCBI Taxonomy" id="312017"/>
    <lineage>
        <taxon>Eukaryota</taxon>
        <taxon>Sar</taxon>
        <taxon>Alveolata</taxon>
        <taxon>Ciliophora</taxon>
        <taxon>Intramacronucleata</taxon>
        <taxon>Oligohymenophorea</taxon>
        <taxon>Hymenostomatida</taxon>
        <taxon>Tetrahymenina</taxon>
        <taxon>Tetrahymenidae</taxon>
        <taxon>Tetrahymena</taxon>
    </lineage>
</organism>
<feature type="transmembrane region" description="Helical" evidence="5">
    <location>
        <begin position="415"/>
        <end position="434"/>
    </location>
</feature>
<dbReference type="PANTHER" id="PTHR45689">
    <property type="entry name" value="I[[H]] CHANNEL, ISOFORM E"/>
    <property type="match status" value="1"/>
</dbReference>
<dbReference type="InterPro" id="IPR051413">
    <property type="entry name" value="K/Na_HCN_channel"/>
</dbReference>
<feature type="transmembrane region" description="Helical" evidence="5">
    <location>
        <begin position="446"/>
        <end position="470"/>
    </location>
</feature>
<dbReference type="GO" id="GO:0098855">
    <property type="term" value="C:HCN channel complex"/>
    <property type="evidence" value="ECO:0007669"/>
    <property type="project" value="TreeGrafter"/>
</dbReference>
<proteinExistence type="predicted"/>
<dbReference type="SUPFAM" id="SSF81324">
    <property type="entry name" value="Voltage-gated potassium channels"/>
    <property type="match status" value="1"/>
</dbReference>
<dbReference type="PANTHER" id="PTHR45689:SF5">
    <property type="entry name" value="I[[H]] CHANNEL, ISOFORM E"/>
    <property type="match status" value="1"/>
</dbReference>
<dbReference type="InterPro" id="IPR018490">
    <property type="entry name" value="cNMP-bd_dom_sf"/>
</dbReference>
<dbReference type="GeneID" id="7842402"/>
<feature type="domain" description="Ion transport" evidence="6">
    <location>
        <begin position="238"/>
        <end position="478"/>
    </location>
</feature>
<feature type="transmembrane region" description="Helical" evidence="5">
    <location>
        <begin position="371"/>
        <end position="395"/>
    </location>
</feature>
<keyword evidence="2 5" id="KW-0812">Transmembrane</keyword>
<dbReference type="AlphaFoldDB" id="Q22PC0"/>
<evidence type="ECO:0000313" key="7">
    <source>
        <dbReference type="EMBL" id="EAR87189.2"/>
    </source>
</evidence>
<dbReference type="EMBL" id="GG662855">
    <property type="protein sequence ID" value="EAR87189.2"/>
    <property type="molecule type" value="Genomic_DNA"/>
</dbReference>
<keyword evidence="4 5" id="KW-0472">Membrane</keyword>
<evidence type="ECO:0000256" key="1">
    <source>
        <dbReference type="ARBA" id="ARBA00004141"/>
    </source>
</evidence>
<dbReference type="RefSeq" id="XP_001007434.2">
    <property type="nucleotide sequence ID" value="XM_001007434.2"/>
</dbReference>
<dbReference type="GO" id="GO:0035725">
    <property type="term" value="P:sodium ion transmembrane transport"/>
    <property type="evidence" value="ECO:0007669"/>
    <property type="project" value="TreeGrafter"/>
</dbReference>
<evidence type="ECO:0000256" key="4">
    <source>
        <dbReference type="ARBA" id="ARBA00023136"/>
    </source>
</evidence>
<reference evidence="8" key="1">
    <citation type="journal article" date="2006" name="PLoS Biol.">
        <title>Macronuclear genome sequence of the ciliate Tetrahymena thermophila, a model eukaryote.</title>
        <authorList>
            <person name="Eisen J.A."/>
            <person name="Coyne R.S."/>
            <person name="Wu M."/>
            <person name="Wu D."/>
            <person name="Thiagarajan M."/>
            <person name="Wortman J.R."/>
            <person name="Badger J.H."/>
            <person name="Ren Q."/>
            <person name="Amedeo P."/>
            <person name="Jones K.M."/>
            <person name="Tallon L.J."/>
            <person name="Delcher A.L."/>
            <person name="Salzberg S.L."/>
            <person name="Silva J.C."/>
            <person name="Haas B.J."/>
            <person name="Majoros W.H."/>
            <person name="Farzad M."/>
            <person name="Carlton J.M."/>
            <person name="Smith R.K. Jr."/>
            <person name="Garg J."/>
            <person name="Pearlman R.E."/>
            <person name="Karrer K.M."/>
            <person name="Sun L."/>
            <person name="Manning G."/>
            <person name="Elde N.C."/>
            <person name="Turkewitz A.P."/>
            <person name="Asai D.J."/>
            <person name="Wilkes D.E."/>
            <person name="Wang Y."/>
            <person name="Cai H."/>
            <person name="Collins K."/>
            <person name="Stewart B.A."/>
            <person name="Lee S.R."/>
            <person name="Wilamowska K."/>
            <person name="Weinberg Z."/>
            <person name="Ruzzo W.L."/>
            <person name="Wloga D."/>
            <person name="Gaertig J."/>
            <person name="Frankel J."/>
            <person name="Tsao C.-C."/>
            <person name="Gorovsky M.A."/>
            <person name="Keeling P.J."/>
            <person name="Waller R.F."/>
            <person name="Patron N.J."/>
            <person name="Cherry J.M."/>
            <person name="Stover N.A."/>
            <person name="Krieger C.J."/>
            <person name="del Toro C."/>
            <person name="Ryder H.F."/>
            <person name="Williamson S.C."/>
            <person name="Barbeau R.A."/>
            <person name="Hamilton E.P."/>
            <person name="Orias E."/>
        </authorList>
    </citation>
    <scope>NUCLEOTIDE SEQUENCE [LARGE SCALE GENOMIC DNA]</scope>
    <source>
        <strain evidence="8">SB210</strain>
    </source>
</reference>
<dbReference type="Proteomes" id="UP000009168">
    <property type="component" value="Unassembled WGS sequence"/>
</dbReference>
<comment type="subcellular location">
    <subcellularLocation>
        <location evidence="1">Membrane</location>
        <topology evidence="1">Multi-pass membrane protein</topology>
    </subcellularLocation>
</comment>
<dbReference type="SUPFAM" id="SSF51206">
    <property type="entry name" value="cAMP-binding domain-like"/>
    <property type="match status" value="1"/>
</dbReference>
<gene>
    <name evidence="7" type="ORF">TTHERM_00363230</name>
</gene>
<evidence type="ECO:0000259" key="6">
    <source>
        <dbReference type="Pfam" id="PF00520"/>
    </source>
</evidence>
<dbReference type="Gene3D" id="1.10.287.70">
    <property type="match status" value="1"/>
</dbReference>
<accession>Q22PC0</accession>
<dbReference type="OrthoDB" id="421226at2759"/>
<dbReference type="Gene3D" id="1.10.287.630">
    <property type="entry name" value="Helix hairpin bin"/>
    <property type="match status" value="1"/>
</dbReference>
<dbReference type="HOGENOM" id="CLU_309856_0_0_1"/>
<dbReference type="KEGG" id="tet:TTHERM_00363230"/>
<name>Q22PC0_TETTS</name>
<dbReference type="Pfam" id="PF00520">
    <property type="entry name" value="Ion_trans"/>
    <property type="match status" value="1"/>
</dbReference>
<dbReference type="InterPro" id="IPR005821">
    <property type="entry name" value="Ion_trans_dom"/>
</dbReference>
<dbReference type="eggNOG" id="KOG0498">
    <property type="taxonomic scope" value="Eukaryota"/>
</dbReference>
<keyword evidence="3 5" id="KW-1133">Transmembrane helix</keyword>
<feature type="transmembrane region" description="Helical" evidence="5">
    <location>
        <begin position="237"/>
        <end position="260"/>
    </location>
</feature>
<evidence type="ECO:0000256" key="2">
    <source>
        <dbReference type="ARBA" id="ARBA00022692"/>
    </source>
</evidence>
<dbReference type="GO" id="GO:0005249">
    <property type="term" value="F:voltage-gated potassium channel activity"/>
    <property type="evidence" value="ECO:0007669"/>
    <property type="project" value="TreeGrafter"/>
</dbReference>
<sequence length="982" mass="116537">MIDKSSLQSSNSNLHNCEKLDLTNLKGKSEKEIIYVQAYELNSIQNGSDLLGLKITSQNVDNSLDIKNCQILEDSSKYQKISNNQSESQSQNISNSFRRRNGQSALLSPISNKARCQQDLKKSYLFQLNKQALNNNNNINKNGNLGVIFKFDIKHLQRVRKQIKYFYDLFTQSGRIFYFEQKKIRNRINDKCDAFEDKSNKFLKLLYILNQNLPFLSSIMKVLSSIPLIDPDGISNFIFTFIFCTYNTLFYIFYTLFGIFKAPENICIVLDYVTIIFWIAEILVKLNTSILINKQTISNKRKEIFLKYFKQRFFFDIVPLLMIGVIQQQKYEVQLFLRLIICIKFKNQFKDAEMIQKFFVMTFQNYYVIQLVNLIIKLFLIGHTIAYFYYIIGLVELEYLGEPQTWFGDSVSNDLVWWKLYLEALFWSLTLMITGSNTATTAFQQFYATFIMLFTSIVFGYILNVIGVILEEIDEKNEKKRKDLNVINEYMRQKKISKNLQKKVNNNIEYYYEKNLKKIDEETGLVLSKISKELNDQLFEEYSKQIISRIPLLKNNFSEEALSEIRYSFEKAFYLPNQMIHIQNSDHSNDLLFIVEGQGFSRDYCIKSLGFTKIIKIKRDEFINYLRKYEKDFETFNQIKDKFIYDSNFVDIGHQCHYCNQRTHLEIECPFVFFNKQHCSLKSVFQKNRSQERQKIHRKMFNMNSILNNKKVIDSTIIFLQDFSLNQIEENQNDILTDLFSDRFYEDSSVENQFSIKLQNNTNDIHDENDINNKQEIKHQISSEEVKSQQSSKKQLAFLKKSKNNNILKKDPFRSDQLNISPHIMHMNSRKNYFSEIQTQNSCCVQSIYQMLNDKISSENQKNMNNLSQITHKNLLAQNSQQLVEEEELSSLILKEKKCKKQDNQMKSDSKQEFQAFFTKKISKIKSSNVLDQNEEKFEWLFEKMQDFKYYYITGNSKFIIKRHNKFIKQNKKKYLKNEKKQ</sequence>
<evidence type="ECO:0000256" key="3">
    <source>
        <dbReference type="ARBA" id="ARBA00022989"/>
    </source>
</evidence>